<evidence type="ECO:0000259" key="6">
    <source>
        <dbReference type="PROSITE" id="PS50928"/>
    </source>
</evidence>
<dbReference type="CDD" id="cd06261">
    <property type="entry name" value="TM_PBP2"/>
    <property type="match status" value="1"/>
</dbReference>
<evidence type="ECO:0000256" key="2">
    <source>
        <dbReference type="ARBA" id="ARBA00022692"/>
    </source>
</evidence>
<dbReference type="InterPro" id="IPR000515">
    <property type="entry name" value="MetI-like"/>
</dbReference>
<feature type="transmembrane region" description="Helical" evidence="5">
    <location>
        <begin position="61"/>
        <end position="82"/>
    </location>
</feature>
<keyword evidence="2 5" id="KW-0812">Transmembrane</keyword>
<keyword evidence="4 5" id="KW-0472">Membrane</keyword>
<keyword evidence="8" id="KW-1185">Reference proteome</keyword>
<accession>A0ABR7HW06</accession>
<feature type="transmembrane region" description="Helical" evidence="5">
    <location>
        <begin position="94"/>
        <end position="116"/>
    </location>
</feature>
<feature type="domain" description="ABC transmembrane type-1" evidence="6">
    <location>
        <begin position="57"/>
        <end position="259"/>
    </location>
</feature>
<feature type="transmembrane region" description="Helical" evidence="5">
    <location>
        <begin position="510"/>
        <end position="532"/>
    </location>
</feature>
<dbReference type="PANTHER" id="PTHR43496:SF1">
    <property type="entry name" value="POLYGALACTURONAN_RHAMNOGALACTURONAN TRANSPORT SYSTEM PERMEASE PROTEIN YTEP"/>
    <property type="match status" value="1"/>
</dbReference>
<dbReference type="InterPro" id="IPR035906">
    <property type="entry name" value="MetI-like_sf"/>
</dbReference>
<feature type="transmembrane region" description="Helical" evidence="5">
    <location>
        <begin position="183"/>
        <end position="204"/>
    </location>
</feature>
<feature type="transmembrane region" description="Helical" evidence="5">
    <location>
        <begin position="376"/>
        <end position="398"/>
    </location>
</feature>
<feature type="transmembrane region" description="Helical" evidence="5">
    <location>
        <begin position="136"/>
        <end position="157"/>
    </location>
</feature>
<dbReference type="Pfam" id="PF00528">
    <property type="entry name" value="BPD_transp_1"/>
    <property type="match status" value="1"/>
</dbReference>
<evidence type="ECO:0000313" key="8">
    <source>
        <dbReference type="Proteomes" id="UP000660021"/>
    </source>
</evidence>
<keyword evidence="3 5" id="KW-1133">Transmembrane helix</keyword>
<proteinExistence type="inferred from homology"/>
<feature type="transmembrane region" description="Helical" evidence="5">
    <location>
        <begin position="9"/>
        <end position="30"/>
    </location>
</feature>
<feature type="domain" description="ABC transmembrane type-1" evidence="6">
    <location>
        <begin position="338"/>
        <end position="528"/>
    </location>
</feature>
<gene>
    <name evidence="7" type="ORF">H8S34_12575</name>
</gene>
<organism evidence="7 8">
    <name type="scientific">Pseudoflavonifractor hominis</name>
    <dbReference type="NCBI Taxonomy" id="2763059"/>
    <lineage>
        <taxon>Bacteria</taxon>
        <taxon>Bacillati</taxon>
        <taxon>Bacillota</taxon>
        <taxon>Clostridia</taxon>
        <taxon>Eubacteriales</taxon>
        <taxon>Oscillospiraceae</taxon>
        <taxon>Pseudoflavonifractor</taxon>
    </lineage>
</organism>
<dbReference type="PROSITE" id="PS50928">
    <property type="entry name" value="ABC_TM1"/>
    <property type="match status" value="2"/>
</dbReference>
<comment type="caution">
    <text evidence="7">The sequence shown here is derived from an EMBL/GenBank/DDBJ whole genome shotgun (WGS) entry which is preliminary data.</text>
</comment>
<protein>
    <submittedName>
        <fullName evidence="7">ABC transporter permease subunit</fullName>
    </submittedName>
</protein>
<dbReference type="PANTHER" id="PTHR43496">
    <property type="entry name" value="PROTEIN LPLB"/>
    <property type="match status" value="1"/>
</dbReference>
<dbReference type="Proteomes" id="UP000660021">
    <property type="component" value="Unassembled WGS sequence"/>
</dbReference>
<evidence type="ECO:0000256" key="5">
    <source>
        <dbReference type="RuleBase" id="RU363032"/>
    </source>
</evidence>
<keyword evidence="5" id="KW-0813">Transport</keyword>
<evidence type="ECO:0000256" key="3">
    <source>
        <dbReference type="ARBA" id="ARBA00022989"/>
    </source>
</evidence>
<sequence length="545" mass="59766">MRKNIELKLIFWAIVALFAAFLAAPLLLLFGKSVWDGGLTTEFYTSVVVKKGFLPALGNSFAVASAAAVIAVVIAFLLAYAVHYTALPLWAKRLISAIATLPMFLPTITYGFAIIYSFGKQGLLTRLLGRQLFDIYGFWGLLVGYVIYTVPTAFLLIHNTMGYVDKKTLVVSKVMGDQTMSTFWIAVVRPLLGTLAGAFIQAFFLSFTDFGIPASVGGGYDVIATLLYNQMLGGIPDFNRGAVVAVIMLIPSVGSICLLRILERFNIRYNRISPAELRRNPARDAGWGAVTAVLSVLMLSLFAVIFVVPMVEDWPYKTGFSLEHVQTVFADSELLTVYQHSLFMALATALLGTVVAYGAALITARSTLAQGYKRTVESIALVTNAIPGMVLGVAYLFLFSGTELQNTLLLMILCNVVHYFSTPYLMMKNSLSKMNAGWETTAMLMGDSWIKTILRVVTPNALSSLIEVFSYYFINSMVTISALIFIAGARTMVLTTKIKQLQYVNKFNEVFVLSLLILATNLVAKAAFSCLANHKKKKPIQQTQA</sequence>
<evidence type="ECO:0000313" key="7">
    <source>
        <dbReference type="EMBL" id="MBC5731655.1"/>
    </source>
</evidence>
<feature type="transmembrane region" description="Helical" evidence="5">
    <location>
        <begin position="404"/>
        <end position="425"/>
    </location>
</feature>
<comment type="subcellular location">
    <subcellularLocation>
        <location evidence="5">Cell membrane</location>
        <topology evidence="5">Multi-pass membrane protein</topology>
    </subcellularLocation>
    <subcellularLocation>
        <location evidence="1">Membrane</location>
        <topology evidence="1">Multi-pass membrane protein</topology>
    </subcellularLocation>
</comment>
<evidence type="ECO:0000256" key="4">
    <source>
        <dbReference type="ARBA" id="ARBA00023136"/>
    </source>
</evidence>
<evidence type="ECO:0000256" key="1">
    <source>
        <dbReference type="ARBA" id="ARBA00004141"/>
    </source>
</evidence>
<feature type="transmembrane region" description="Helical" evidence="5">
    <location>
        <begin position="287"/>
        <end position="311"/>
    </location>
</feature>
<feature type="transmembrane region" description="Helical" evidence="5">
    <location>
        <begin position="342"/>
        <end position="364"/>
    </location>
</feature>
<comment type="similarity">
    <text evidence="5">Belongs to the binding-protein-dependent transport system permease family.</text>
</comment>
<dbReference type="SUPFAM" id="SSF161098">
    <property type="entry name" value="MetI-like"/>
    <property type="match status" value="2"/>
</dbReference>
<feature type="transmembrane region" description="Helical" evidence="5">
    <location>
        <begin position="469"/>
        <end position="490"/>
    </location>
</feature>
<name>A0ABR7HW06_9FIRM</name>
<dbReference type="Gene3D" id="1.10.3720.10">
    <property type="entry name" value="MetI-like"/>
    <property type="match status" value="2"/>
</dbReference>
<dbReference type="EMBL" id="JACOPR010000008">
    <property type="protein sequence ID" value="MBC5731655.1"/>
    <property type="molecule type" value="Genomic_DNA"/>
</dbReference>
<reference evidence="7 8" key="1">
    <citation type="submission" date="2020-08" db="EMBL/GenBank/DDBJ databases">
        <title>Genome public.</title>
        <authorList>
            <person name="Liu C."/>
            <person name="Sun Q."/>
        </authorList>
    </citation>
    <scope>NUCLEOTIDE SEQUENCE [LARGE SCALE GENOMIC DNA]</scope>
    <source>
        <strain evidence="7 8">New-38</strain>
    </source>
</reference>
<feature type="transmembrane region" description="Helical" evidence="5">
    <location>
        <begin position="241"/>
        <end position="262"/>
    </location>
</feature>